<keyword evidence="2" id="KW-1185">Reference proteome</keyword>
<proteinExistence type="predicted"/>
<evidence type="ECO:0000313" key="2">
    <source>
        <dbReference type="Proteomes" id="UP000198964"/>
    </source>
</evidence>
<protein>
    <submittedName>
        <fullName evidence="1">Uncharacterized protein</fullName>
    </submittedName>
</protein>
<dbReference type="EMBL" id="FONW01000004">
    <property type="protein sequence ID" value="SFF30315.1"/>
    <property type="molecule type" value="Genomic_DNA"/>
</dbReference>
<name>A0A1I2HJ39_9BACT</name>
<reference evidence="1 2" key="1">
    <citation type="submission" date="2016-10" db="EMBL/GenBank/DDBJ databases">
        <authorList>
            <person name="de Groot N.N."/>
        </authorList>
    </citation>
    <scope>NUCLEOTIDE SEQUENCE [LARGE SCALE GENOMIC DNA]</scope>
    <source>
        <strain evidence="1 2">CGMCC 1.9156</strain>
    </source>
</reference>
<dbReference type="Proteomes" id="UP000198964">
    <property type="component" value="Unassembled WGS sequence"/>
</dbReference>
<dbReference type="AlphaFoldDB" id="A0A1I2HJ39"/>
<evidence type="ECO:0000313" key="1">
    <source>
        <dbReference type="EMBL" id="SFF30315.1"/>
    </source>
</evidence>
<gene>
    <name evidence="1" type="ORF">SAMN05216283_104136</name>
</gene>
<accession>A0A1I2HJ39</accession>
<organism evidence="1 2">
    <name type="scientific">Sunxiuqinia elliptica</name>
    <dbReference type="NCBI Taxonomy" id="655355"/>
    <lineage>
        <taxon>Bacteria</taxon>
        <taxon>Pseudomonadati</taxon>
        <taxon>Bacteroidota</taxon>
        <taxon>Bacteroidia</taxon>
        <taxon>Marinilabiliales</taxon>
        <taxon>Prolixibacteraceae</taxon>
        <taxon>Sunxiuqinia</taxon>
    </lineage>
</organism>
<sequence>MGRSLGAIASKKWLIGVKMEPIEIKISPKGHVKVASGLVKSGISEKEGGACSTNCVNSLFQ</sequence>